<dbReference type="GO" id="GO:0042311">
    <property type="term" value="P:vasodilation"/>
    <property type="evidence" value="ECO:0007669"/>
    <property type="project" value="UniProtKB-KW"/>
</dbReference>
<comment type="caution">
    <text evidence="14">The sequence shown here is derived from an EMBL/GenBank/DDBJ whole genome shotgun (WGS) entry which is preliminary data.</text>
</comment>
<reference evidence="14 15" key="1">
    <citation type="journal article" date="2020" name="Nature">
        <title>Six reference-quality genomes reveal evolution of bat adaptations.</title>
        <authorList>
            <person name="Jebb D."/>
            <person name="Huang Z."/>
            <person name="Pippel M."/>
            <person name="Hughes G.M."/>
            <person name="Lavrichenko K."/>
            <person name="Devanna P."/>
            <person name="Winkler S."/>
            <person name="Jermiin L.S."/>
            <person name="Skirmuntt E.C."/>
            <person name="Katzourakis A."/>
            <person name="Burkitt-Gray L."/>
            <person name="Ray D.A."/>
            <person name="Sullivan K.A.M."/>
            <person name="Roscito J.G."/>
            <person name="Kirilenko B.M."/>
            <person name="Davalos L.M."/>
            <person name="Corthals A.P."/>
            <person name="Power M.L."/>
            <person name="Jones G."/>
            <person name="Ransome R.D."/>
            <person name="Dechmann D.K.N."/>
            <person name="Locatelli A.G."/>
            <person name="Puechmaille S.J."/>
            <person name="Fedrigo O."/>
            <person name="Jarvis E.D."/>
            <person name="Hiller M."/>
            <person name="Vernes S.C."/>
            <person name="Myers E.W."/>
            <person name="Teeling E.C."/>
        </authorList>
    </citation>
    <scope>NUCLEOTIDE SEQUENCE [LARGE SCALE GENOMIC DNA]</scope>
    <source>
        <strain evidence="14">MPipKuh1</strain>
        <tissue evidence="14">Flight muscle</tissue>
    </source>
</reference>
<evidence type="ECO:0000313" key="14">
    <source>
        <dbReference type="EMBL" id="KAF6382361.1"/>
    </source>
</evidence>
<comment type="subcellular location">
    <subcellularLocation>
        <location evidence="1">Secreted</location>
        <location evidence="1">Extracellular space</location>
    </subcellularLocation>
</comment>
<keyword evidence="9" id="KW-1015">Disulfide bond</keyword>
<evidence type="ECO:0000256" key="10">
    <source>
        <dbReference type="ARBA" id="ARBA00023180"/>
    </source>
</evidence>
<evidence type="ECO:0000259" key="13">
    <source>
        <dbReference type="PROSITE" id="PS51647"/>
    </source>
</evidence>
<evidence type="ECO:0000256" key="4">
    <source>
        <dbReference type="ARBA" id="ARBA00022690"/>
    </source>
</evidence>
<dbReference type="FunFam" id="3.10.450.10:FF:000008">
    <property type="entry name" value="Kininogen 1"/>
    <property type="match status" value="1"/>
</dbReference>
<keyword evidence="8" id="KW-0838">Vasoactive</keyword>
<gene>
    <name evidence="14" type="ORF">mPipKuh1_007319</name>
</gene>
<feature type="signal peptide" evidence="12">
    <location>
        <begin position="1"/>
        <end position="18"/>
    </location>
</feature>
<evidence type="ECO:0000256" key="9">
    <source>
        <dbReference type="ARBA" id="ARBA00023157"/>
    </source>
</evidence>
<dbReference type="CDD" id="cd00042">
    <property type="entry name" value="CY"/>
    <property type="match status" value="3"/>
</dbReference>
<evidence type="ECO:0000256" key="8">
    <source>
        <dbReference type="ARBA" id="ARBA00022858"/>
    </source>
</evidence>
<dbReference type="InterPro" id="IPR046350">
    <property type="entry name" value="Cystatin_sf"/>
</dbReference>
<dbReference type="PANTHER" id="PTHR13814">
    <property type="entry name" value="FETUIN"/>
    <property type="match status" value="1"/>
</dbReference>
<accession>A0A7J8A7I1</accession>
<name>A0A7J8A7I1_PIPKU</name>
<dbReference type="GO" id="GO:0051241">
    <property type="term" value="P:negative regulation of multicellular organismal process"/>
    <property type="evidence" value="ECO:0007669"/>
    <property type="project" value="UniProtKB-ARBA"/>
</dbReference>
<keyword evidence="4" id="KW-0646">Protease inhibitor</keyword>
<evidence type="ECO:0000256" key="5">
    <source>
        <dbReference type="ARBA" id="ARBA00022704"/>
    </source>
</evidence>
<dbReference type="GO" id="GO:0045861">
    <property type="term" value="P:negative regulation of proteolysis"/>
    <property type="evidence" value="ECO:0007669"/>
    <property type="project" value="UniProtKB-ARBA"/>
</dbReference>
<evidence type="ECO:0000256" key="7">
    <source>
        <dbReference type="ARBA" id="ARBA00022737"/>
    </source>
</evidence>
<feature type="domain" description="Cystatin kininogen-type" evidence="13">
    <location>
        <begin position="270"/>
        <end position="373"/>
    </location>
</feature>
<keyword evidence="5" id="KW-0789">Thiol protease inhibitor</keyword>
<dbReference type="InterPro" id="IPR050735">
    <property type="entry name" value="Kininogen_Fetuin_HRG"/>
</dbReference>
<feature type="domain" description="Cystatin kininogen-type" evidence="13">
    <location>
        <begin position="152"/>
        <end position="255"/>
    </location>
</feature>
<evidence type="ECO:0000313" key="15">
    <source>
        <dbReference type="Proteomes" id="UP000558488"/>
    </source>
</evidence>
<dbReference type="FunFam" id="3.10.450.10:FF:000002">
    <property type="entry name" value="Kininogen 1"/>
    <property type="match status" value="2"/>
</dbReference>
<dbReference type="GO" id="GO:0007162">
    <property type="term" value="P:negative regulation of cell adhesion"/>
    <property type="evidence" value="ECO:0007669"/>
    <property type="project" value="UniProtKB-ARBA"/>
</dbReference>
<organism evidence="14 15">
    <name type="scientific">Pipistrellus kuhlii</name>
    <name type="common">Kuhl's pipistrelle</name>
    <dbReference type="NCBI Taxonomy" id="59472"/>
    <lineage>
        <taxon>Eukaryota</taxon>
        <taxon>Metazoa</taxon>
        <taxon>Chordata</taxon>
        <taxon>Craniata</taxon>
        <taxon>Vertebrata</taxon>
        <taxon>Euteleostomi</taxon>
        <taxon>Mammalia</taxon>
        <taxon>Eutheria</taxon>
        <taxon>Laurasiatheria</taxon>
        <taxon>Chiroptera</taxon>
        <taxon>Yangochiroptera</taxon>
        <taxon>Vespertilionidae</taxon>
        <taxon>Pipistrellus</taxon>
    </lineage>
</organism>
<dbReference type="GO" id="GO:0004869">
    <property type="term" value="F:cysteine-type endopeptidase inhibitor activity"/>
    <property type="evidence" value="ECO:0007669"/>
    <property type="project" value="UniProtKB-KW"/>
</dbReference>
<dbReference type="InterPro" id="IPR027358">
    <property type="entry name" value="Kininogen-type_cystatin_dom"/>
</dbReference>
<dbReference type="PANTHER" id="PTHR13814:SF12">
    <property type="entry name" value="KININOGEN-1"/>
    <property type="match status" value="1"/>
</dbReference>
<evidence type="ECO:0000256" key="1">
    <source>
        <dbReference type="ARBA" id="ARBA00004239"/>
    </source>
</evidence>
<evidence type="ECO:0000256" key="11">
    <source>
        <dbReference type="ARBA" id="ARBA00081677"/>
    </source>
</evidence>
<keyword evidence="7" id="KW-0677">Repeat</keyword>
<protein>
    <recommendedName>
        <fullName evidence="11">Thiol proteinase inhibitor</fullName>
    </recommendedName>
</protein>
<dbReference type="SMART" id="SM00043">
    <property type="entry name" value="CY"/>
    <property type="match status" value="3"/>
</dbReference>
<feature type="chain" id="PRO_5029759498" description="Thiol proteinase inhibitor" evidence="12">
    <location>
        <begin position="19"/>
        <end position="399"/>
    </location>
</feature>
<sequence>MKLIAILFLCSTLLTSLAQGDQQQEFVCNDEDLLKAVDAALTKYNDGSKSDNQFVLYRITEGNKTVDHDVLYSVKYEVKEGNCSVQSGIPWKECDYKESEQAATGECTATIRKRHRDRDFSVTTQTCHVTPAKGPVVTSEYECHGCVYPITTVPHDLDPVLRHAIQHFNNHTDHSHLFAVKEVKKAQRQMESGWNYEVTYLIEQTNCSKENFKVLTRDCKALLKGNTGKCTDLAHVDPQLRITSFSQKCRFLSAEDFFIGCPGCPSEIPVDSQDVKRVLSHSITKFNAENNAAFYFKIDIVHRATSQVIAGFKYSVEFTARETTCSKESNKELTESCETNKLGKTLRCTADVYYLVGEKKRIETTVKCQSPGKKQLRPCVYKGQPRDAGAMPTFEGEAS</sequence>
<keyword evidence="3" id="KW-0964">Secreted</keyword>
<dbReference type="GO" id="GO:0005576">
    <property type="term" value="C:extracellular region"/>
    <property type="evidence" value="ECO:0007669"/>
    <property type="project" value="UniProtKB-SubCell"/>
</dbReference>
<dbReference type="AlphaFoldDB" id="A0A7J8A7I1"/>
<evidence type="ECO:0000256" key="3">
    <source>
        <dbReference type="ARBA" id="ARBA00022525"/>
    </source>
</evidence>
<keyword evidence="15" id="KW-1185">Reference proteome</keyword>
<evidence type="ECO:0000256" key="12">
    <source>
        <dbReference type="SAM" id="SignalP"/>
    </source>
</evidence>
<dbReference type="Gene3D" id="3.10.450.10">
    <property type="match status" value="3"/>
</dbReference>
<dbReference type="Pfam" id="PF00031">
    <property type="entry name" value="Cystatin"/>
    <property type="match status" value="3"/>
</dbReference>
<feature type="domain" description="Cystatin kininogen-type" evidence="13">
    <location>
        <begin position="28"/>
        <end position="133"/>
    </location>
</feature>
<dbReference type="Proteomes" id="UP000558488">
    <property type="component" value="Unassembled WGS sequence"/>
</dbReference>
<keyword evidence="2" id="KW-0840">Vasodilator</keyword>
<dbReference type="PROSITE" id="PS51647">
    <property type="entry name" value="CYSTATIN_KININOGEN"/>
    <property type="match status" value="3"/>
</dbReference>
<evidence type="ECO:0000256" key="2">
    <source>
        <dbReference type="ARBA" id="ARBA00022429"/>
    </source>
</evidence>
<dbReference type="SUPFAM" id="SSF54403">
    <property type="entry name" value="Cystatin/monellin"/>
    <property type="match status" value="3"/>
</dbReference>
<evidence type="ECO:0000256" key="6">
    <source>
        <dbReference type="ARBA" id="ARBA00022729"/>
    </source>
</evidence>
<dbReference type="EMBL" id="JACAGB010000002">
    <property type="protein sequence ID" value="KAF6382361.1"/>
    <property type="molecule type" value="Genomic_DNA"/>
</dbReference>
<keyword evidence="6 12" id="KW-0732">Signal</keyword>
<keyword evidence="10" id="KW-0325">Glycoprotein</keyword>
<dbReference type="InterPro" id="IPR000010">
    <property type="entry name" value="Cystatin_dom"/>
</dbReference>
<proteinExistence type="predicted"/>